<accession>A0A173TBZ2</accession>
<feature type="transmembrane region" description="Helical" evidence="1">
    <location>
        <begin position="52"/>
        <end position="73"/>
    </location>
</feature>
<evidence type="ECO:0000313" key="3">
    <source>
        <dbReference type="Proteomes" id="UP000487649"/>
    </source>
</evidence>
<proteinExistence type="inferred from homology"/>
<dbReference type="OrthoDB" id="9805479at2"/>
<dbReference type="RefSeq" id="WP_006784468.1">
    <property type="nucleotide sequence ID" value="NZ_CABJBH010000002.1"/>
</dbReference>
<dbReference type="InterPro" id="IPR003744">
    <property type="entry name" value="YhhQ"/>
</dbReference>
<feature type="transmembrane region" description="Helical" evidence="1">
    <location>
        <begin position="85"/>
        <end position="106"/>
    </location>
</feature>
<evidence type="ECO:0000256" key="1">
    <source>
        <dbReference type="HAMAP-Rule" id="MF_02088"/>
    </source>
</evidence>
<feature type="transmembrane region" description="Helical" evidence="1">
    <location>
        <begin position="169"/>
        <end position="190"/>
    </location>
</feature>
<feature type="transmembrane region" description="Helical" evidence="1">
    <location>
        <begin position="6"/>
        <end position="25"/>
    </location>
</feature>
<keyword evidence="1" id="KW-0472">Membrane</keyword>
<feature type="transmembrane region" description="Helical" evidence="1">
    <location>
        <begin position="126"/>
        <end position="148"/>
    </location>
</feature>
<dbReference type="AlphaFoldDB" id="A0A173TBZ2"/>
<dbReference type="GeneID" id="60058381"/>
<organism evidence="2 3">
    <name type="scientific">Turicibacter sanguinis</name>
    <dbReference type="NCBI Taxonomy" id="154288"/>
    <lineage>
        <taxon>Bacteria</taxon>
        <taxon>Bacillati</taxon>
        <taxon>Bacillota</taxon>
        <taxon>Erysipelotrichia</taxon>
        <taxon>Erysipelotrichales</taxon>
        <taxon>Turicibacteraceae</taxon>
        <taxon>Turicibacter</taxon>
    </lineage>
</organism>
<dbReference type="Pfam" id="PF02592">
    <property type="entry name" value="Vut_1"/>
    <property type="match status" value="1"/>
</dbReference>
<comment type="function">
    <text evidence="1">Involved in the import of queuosine (Q) precursors, required for Q precursor salvage.</text>
</comment>
<comment type="caution">
    <text evidence="2">The sequence shown here is derived from an EMBL/GenBank/DDBJ whole genome shotgun (WGS) entry which is preliminary data.</text>
</comment>
<dbReference type="PANTHER" id="PTHR34300:SF2">
    <property type="entry name" value="QUEUOSINE PRECURSOR TRANSPORTER-RELATED"/>
    <property type="match status" value="1"/>
</dbReference>
<keyword evidence="1" id="KW-1003">Cell membrane</keyword>
<gene>
    <name evidence="2" type="ORF">GMA92_01980</name>
</gene>
<reference evidence="2 3" key="1">
    <citation type="journal article" date="2019" name="Nat. Med.">
        <title>A library of human gut bacterial isolates paired with longitudinal multiomics data enables mechanistic microbiome research.</title>
        <authorList>
            <person name="Poyet M."/>
            <person name="Groussin M."/>
            <person name="Gibbons S.M."/>
            <person name="Avila-Pacheco J."/>
            <person name="Jiang X."/>
            <person name="Kearney S.M."/>
            <person name="Perrotta A.R."/>
            <person name="Berdy B."/>
            <person name="Zhao S."/>
            <person name="Lieberman T.D."/>
            <person name="Swanson P.K."/>
            <person name="Smith M."/>
            <person name="Roesemann S."/>
            <person name="Alexander J.E."/>
            <person name="Rich S.A."/>
            <person name="Livny J."/>
            <person name="Vlamakis H."/>
            <person name="Clish C."/>
            <person name="Bullock K."/>
            <person name="Deik A."/>
            <person name="Scott J."/>
            <person name="Pierce K.A."/>
            <person name="Xavier R.J."/>
            <person name="Alm E.J."/>
        </authorList>
    </citation>
    <scope>NUCLEOTIDE SEQUENCE [LARGE SCALE GENOMIC DNA]</scope>
    <source>
        <strain evidence="2 3">BIOML-A198</strain>
    </source>
</reference>
<dbReference type="HAMAP" id="MF_02088">
    <property type="entry name" value="Q_prec_transport"/>
    <property type="match status" value="1"/>
</dbReference>
<dbReference type="GO" id="GO:0005886">
    <property type="term" value="C:plasma membrane"/>
    <property type="evidence" value="ECO:0007669"/>
    <property type="project" value="UniProtKB-SubCell"/>
</dbReference>
<name>A0A173TBZ2_9FIRM</name>
<dbReference type="EMBL" id="WMQE01000003">
    <property type="protein sequence ID" value="MTK20206.1"/>
    <property type="molecule type" value="Genomic_DNA"/>
</dbReference>
<keyword evidence="1" id="KW-0812">Transmembrane</keyword>
<keyword evidence="1" id="KW-0813">Transport</keyword>
<dbReference type="Proteomes" id="UP000487649">
    <property type="component" value="Unassembled WGS sequence"/>
</dbReference>
<keyword evidence="1" id="KW-1133">Transmembrane helix</keyword>
<feature type="transmembrane region" description="Helical" evidence="1">
    <location>
        <begin position="196"/>
        <end position="220"/>
    </location>
</feature>
<protein>
    <recommendedName>
        <fullName evidence="1">Probable queuosine precursor transporter</fullName>
        <shortName evidence="1">Q precursor transporter</shortName>
    </recommendedName>
</protein>
<evidence type="ECO:0000313" key="2">
    <source>
        <dbReference type="EMBL" id="MTK20206.1"/>
    </source>
</evidence>
<sequence>MTNELIALLFVCTNFGLVVLSYKLFGRKGLYAYIVMSVIAANIQVAKTTTIFGIVTTLGNTMFSGIFLSTDLLSEKYGVKAAKSAVFMGFFTQLSFLIVTQFSLWFKPEASDWAQPYMEGLFGLALPVFTIAGLCSFLVSQSIDVYIFHFIKEKFPHDKWLWLRNNGSTLLSQLIDTFIFTAIVYMFGLWELDAAISIFFVTYFVKAILSICDTPFVYLLKKVKPLDL</sequence>
<comment type="similarity">
    <text evidence="1">Belongs to the vitamin uptake transporter (VUT/ECF) (TC 2.A.88) family. Q precursor transporter subfamily.</text>
</comment>
<dbReference type="PANTHER" id="PTHR34300">
    <property type="entry name" value="QUEUOSINE PRECURSOR TRANSPORTER-RELATED"/>
    <property type="match status" value="1"/>
</dbReference>
<dbReference type="GO" id="GO:0022857">
    <property type="term" value="F:transmembrane transporter activity"/>
    <property type="evidence" value="ECO:0007669"/>
    <property type="project" value="UniProtKB-UniRule"/>
</dbReference>
<comment type="subcellular location">
    <subcellularLocation>
        <location evidence="1">Cell membrane</location>
        <topology evidence="1">Multi-pass membrane protein</topology>
    </subcellularLocation>
</comment>
<feature type="transmembrane region" description="Helical" evidence="1">
    <location>
        <begin position="30"/>
        <end position="46"/>
    </location>
</feature>
<dbReference type="NCBIfam" id="TIGR00697">
    <property type="entry name" value="queuosine precursor transporter"/>
    <property type="match status" value="1"/>
</dbReference>